<name>A0AAW2UQ93_SESRA</name>
<proteinExistence type="predicted"/>
<dbReference type="Gene3D" id="3.60.10.10">
    <property type="entry name" value="Endonuclease/exonuclease/phosphatase"/>
    <property type="match status" value="1"/>
</dbReference>
<dbReference type="EMBL" id="JACGWJ010000005">
    <property type="protein sequence ID" value="KAL0419234.1"/>
    <property type="molecule type" value="Genomic_DNA"/>
</dbReference>
<gene>
    <name evidence="1" type="ORF">Sradi_1336900</name>
</gene>
<organism evidence="1">
    <name type="scientific">Sesamum radiatum</name>
    <name type="common">Black benniseed</name>
    <dbReference type="NCBI Taxonomy" id="300843"/>
    <lineage>
        <taxon>Eukaryota</taxon>
        <taxon>Viridiplantae</taxon>
        <taxon>Streptophyta</taxon>
        <taxon>Embryophyta</taxon>
        <taxon>Tracheophyta</taxon>
        <taxon>Spermatophyta</taxon>
        <taxon>Magnoliopsida</taxon>
        <taxon>eudicotyledons</taxon>
        <taxon>Gunneridae</taxon>
        <taxon>Pentapetalae</taxon>
        <taxon>asterids</taxon>
        <taxon>lamiids</taxon>
        <taxon>Lamiales</taxon>
        <taxon>Pedaliaceae</taxon>
        <taxon>Sesamum</taxon>
    </lineage>
</organism>
<dbReference type="AlphaFoldDB" id="A0AAW2UQ93"/>
<dbReference type="PANTHER" id="PTHR35218">
    <property type="entry name" value="RNASE H DOMAIN-CONTAINING PROTEIN"/>
    <property type="match status" value="1"/>
</dbReference>
<reference evidence="1" key="1">
    <citation type="submission" date="2020-06" db="EMBL/GenBank/DDBJ databases">
        <authorList>
            <person name="Li T."/>
            <person name="Hu X."/>
            <person name="Zhang T."/>
            <person name="Song X."/>
            <person name="Zhang H."/>
            <person name="Dai N."/>
            <person name="Sheng W."/>
            <person name="Hou X."/>
            <person name="Wei L."/>
        </authorList>
    </citation>
    <scope>NUCLEOTIDE SEQUENCE</scope>
    <source>
        <strain evidence="1">G02</strain>
        <tissue evidence="1">Leaf</tissue>
    </source>
</reference>
<reference evidence="1" key="2">
    <citation type="journal article" date="2024" name="Plant">
        <title>Genomic evolution and insights into agronomic trait innovations of Sesamum species.</title>
        <authorList>
            <person name="Miao H."/>
            <person name="Wang L."/>
            <person name="Qu L."/>
            <person name="Liu H."/>
            <person name="Sun Y."/>
            <person name="Le M."/>
            <person name="Wang Q."/>
            <person name="Wei S."/>
            <person name="Zheng Y."/>
            <person name="Lin W."/>
            <person name="Duan Y."/>
            <person name="Cao H."/>
            <person name="Xiong S."/>
            <person name="Wang X."/>
            <person name="Wei L."/>
            <person name="Li C."/>
            <person name="Ma Q."/>
            <person name="Ju M."/>
            <person name="Zhao R."/>
            <person name="Li G."/>
            <person name="Mu C."/>
            <person name="Tian Q."/>
            <person name="Mei H."/>
            <person name="Zhang T."/>
            <person name="Gao T."/>
            <person name="Zhang H."/>
        </authorList>
    </citation>
    <scope>NUCLEOTIDE SEQUENCE</scope>
    <source>
        <strain evidence="1">G02</strain>
    </source>
</reference>
<accession>A0AAW2UQ93</accession>
<dbReference type="SUPFAM" id="SSF56219">
    <property type="entry name" value="DNase I-like"/>
    <property type="match status" value="1"/>
</dbReference>
<dbReference type="InterPro" id="IPR036691">
    <property type="entry name" value="Endo/exonu/phosph_ase_sf"/>
</dbReference>
<evidence type="ECO:0008006" key="2">
    <source>
        <dbReference type="Google" id="ProtNLM"/>
    </source>
</evidence>
<sequence length="206" mass="23793">MKFLMWNCQRLGSPWTVRTLSELVKLHHAGLVFLSETKRKSRRLDKLKEKLNYHGVGVDSVGKEGSLSLLWCKDIEVWLQSFLGNHIDATVKSKECPIGWRFTGFYGNLDVARRKDMWNLLRNLAKGRPWFCGDDLIEILGQHEKQGTLLCAQWQTVVFRACLSDCGLQDLGFERNIFIWSNHREAPHTVRARFDRAVSDSECAEL</sequence>
<dbReference type="PANTHER" id="PTHR35218:SF9">
    <property type="entry name" value="ENDONUCLEASE_EXONUCLEASE_PHOSPHATASE DOMAIN-CONTAINING PROTEIN"/>
    <property type="match status" value="1"/>
</dbReference>
<evidence type="ECO:0000313" key="1">
    <source>
        <dbReference type="EMBL" id="KAL0419234.1"/>
    </source>
</evidence>
<protein>
    <recommendedName>
        <fullName evidence="2">Non-LTR retroelement reverse transcriptase</fullName>
    </recommendedName>
</protein>
<comment type="caution">
    <text evidence="1">The sequence shown here is derived from an EMBL/GenBank/DDBJ whole genome shotgun (WGS) entry which is preliminary data.</text>
</comment>